<evidence type="ECO:0000259" key="3">
    <source>
        <dbReference type="Pfam" id="PF01636"/>
    </source>
</evidence>
<dbReference type="Pfam" id="PF01636">
    <property type="entry name" value="APH"/>
    <property type="match status" value="1"/>
</dbReference>
<dbReference type="Gene3D" id="3.30.200.20">
    <property type="entry name" value="Phosphorylase Kinase, domain 1"/>
    <property type="match status" value="1"/>
</dbReference>
<dbReference type="GO" id="GO:0016740">
    <property type="term" value="F:transferase activity"/>
    <property type="evidence" value="ECO:0007669"/>
    <property type="project" value="UniProtKB-KW"/>
</dbReference>
<dbReference type="PANTHER" id="PTHR33540">
    <property type="entry name" value="TRNA THREONYLCARBAMOYLADENOSINE BIOSYNTHESIS PROTEIN TSAE"/>
    <property type="match status" value="1"/>
</dbReference>
<dbReference type="InterPro" id="IPR011009">
    <property type="entry name" value="Kinase-like_dom_sf"/>
</dbReference>
<reference evidence="4 6" key="1">
    <citation type="submission" date="2015-11" db="EMBL/GenBank/DDBJ databases">
        <title>Genomic analysis of 38 Legionella species identifies large and diverse effector repertoires.</title>
        <authorList>
            <person name="Burstein D."/>
            <person name="Amaro F."/>
            <person name="Zusman T."/>
            <person name="Lifshitz Z."/>
            <person name="Cohen O."/>
            <person name="Gilbert J.A."/>
            <person name="Pupko T."/>
            <person name="Shuman H.A."/>
            <person name="Segal G."/>
        </authorList>
    </citation>
    <scope>NUCLEOTIDE SEQUENCE [LARGE SCALE GENOMIC DNA]</scope>
    <source>
        <strain evidence="4 6">WO-44C</strain>
    </source>
</reference>
<evidence type="ECO:0000313" key="6">
    <source>
        <dbReference type="Proteomes" id="UP000054698"/>
    </source>
</evidence>
<dbReference type="EMBL" id="UASS01000022">
    <property type="protein sequence ID" value="SPX61668.1"/>
    <property type="molecule type" value="Genomic_DNA"/>
</dbReference>
<dbReference type="SUPFAM" id="SSF56112">
    <property type="entry name" value="Protein kinase-like (PK-like)"/>
    <property type="match status" value="1"/>
</dbReference>
<dbReference type="AlphaFoldDB" id="A0A0W0TIU3"/>
<proteinExistence type="predicted"/>
<dbReference type="Gene3D" id="3.90.1200.10">
    <property type="match status" value="1"/>
</dbReference>
<evidence type="ECO:0000313" key="7">
    <source>
        <dbReference type="Proteomes" id="UP000251942"/>
    </source>
</evidence>
<keyword evidence="6" id="KW-1185">Reference proteome</keyword>
<dbReference type="RefSeq" id="WP_058447969.1">
    <property type="nucleotide sequence ID" value="NZ_CAAAHT010000054.1"/>
</dbReference>
<dbReference type="PATRIC" id="fig|453.4.peg.3471"/>
<keyword evidence="4" id="KW-0808">Transferase</keyword>
<dbReference type="InterPro" id="IPR002575">
    <property type="entry name" value="Aminoglycoside_PTrfase"/>
</dbReference>
<keyword evidence="1" id="KW-0547">Nucleotide-binding</keyword>
<dbReference type="STRING" id="453.Lfee_3187"/>
<dbReference type="Proteomes" id="UP000251942">
    <property type="component" value="Unassembled WGS sequence"/>
</dbReference>
<organism evidence="4 6">
    <name type="scientific">Legionella feeleii</name>
    <dbReference type="NCBI Taxonomy" id="453"/>
    <lineage>
        <taxon>Bacteria</taxon>
        <taxon>Pseudomonadati</taxon>
        <taxon>Pseudomonadota</taxon>
        <taxon>Gammaproteobacteria</taxon>
        <taxon>Legionellales</taxon>
        <taxon>Legionellaceae</taxon>
        <taxon>Legionella</taxon>
    </lineage>
</organism>
<keyword evidence="2" id="KW-0067">ATP-binding</keyword>
<dbReference type="OrthoDB" id="9809275at2"/>
<name>A0A0W0TIU3_9GAMM</name>
<dbReference type="GO" id="GO:0005524">
    <property type="term" value="F:ATP binding"/>
    <property type="evidence" value="ECO:0007669"/>
    <property type="project" value="UniProtKB-KW"/>
</dbReference>
<dbReference type="PANTHER" id="PTHR33540:SF1">
    <property type="entry name" value="N-ACETYLMURAMATE_N-ACETYLGLUCOSAMINE KINASE"/>
    <property type="match status" value="1"/>
</dbReference>
<protein>
    <submittedName>
        <fullName evidence="4">Putative phosphotransferase</fullName>
    </submittedName>
</protein>
<dbReference type="Proteomes" id="UP000054698">
    <property type="component" value="Unassembled WGS sequence"/>
</dbReference>
<gene>
    <name evidence="4" type="ORF">Lfee_3187</name>
    <name evidence="5" type="ORF">NCTC12022_02412</name>
</gene>
<evidence type="ECO:0000256" key="2">
    <source>
        <dbReference type="ARBA" id="ARBA00022840"/>
    </source>
</evidence>
<dbReference type="EMBL" id="LNYB01000085">
    <property type="protein sequence ID" value="KTC95522.1"/>
    <property type="molecule type" value="Genomic_DNA"/>
</dbReference>
<feature type="domain" description="Aminoglycoside phosphotransferase" evidence="3">
    <location>
        <begin position="23"/>
        <end position="245"/>
    </location>
</feature>
<accession>A0A0W0TIU3</accession>
<evidence type="ECO:0000256" key="1">
    <source>
        <dbReference type="ARBA" id="ARBA00022741"/>
    </source>
</evidence>
<evidence type="ECO:0000313" key="5">
    <source>
        <dbReference type="EMBL" id="SPX61668.1"/>
    </source>
</evidence>
<evidence type="ECO:0000313" key="4">
    <source>
        <dbReference type="EMBL" id="KTC95522.1"/>
    </source>
</evidence>
<sequence>MHNRQNALNKWLEKVLAPSKFTLHPLAGDASFRRYFRLHYNSMTQVVMDAPPDKEALQPFLAVAGLLSTAGVRTPQIHAVDKEQGFALLDDFGDALLLNHLNVETANKLYPMAMNTLIKMQQCSTQATSQLPIFDKPFIMYELNVFREWFLDAYLKIKLTAAEEKLLDETFAQLCDAILQQPKCFIHRDYHSRNIMLLAEEEDHALGIIDFQDAMLGPFTYDLVSLLKDCYIQWPREQVMKWLTTFHGQAPCATGWSLSAFTRAFDWCGLQRHLKVLGVFSRLYLRDNKANYLQDLPLTHHYVMACLETYEELHPFYQFMQNRIRLP</sequence>
<reference evidence="5 7" key="2">
    <citation type="submission" date="2018-06" db="EMBL/GenBank/DDBJ databases">
        <authorList>
            <consortium name="Pathogen Informatics"/>
            <person name="Doyle S."/>
        </authorList>
    </citation>
    <scope>NUCLEOTIDE SEQUENCE [LARGE SCALE GENOMIC DNA]</scope>
    <source>
        <strain evidence="5 7">NCTC12022</strain>
    </source>
</reference>